<reference evidence="3" key="1">
    <citation type="journal article" date="2020" name="Stud. Mycol.">
        <title>101 Dothideomycetes genomes: A test case for predicting lifestyles and emergence of pathogens.</title>
        <authorList>
            <person name="Haridas S."/>
            <person name="Albert R."/>
            <person name="Binder M."/>
            <person name="Bloem J."/>
            <person name="LaButti K."/>
            <person name="Salamov A."/>
            <person name="Andreopoulos B."/>
            <person name="Baker S."/>
            <person name="Barry K."/>
            <person name="Bills G."/>
            <person name="Bluhm B."/>
            <person name="Cannon C."/>
            <person name="Castanera R."/>
            <person name="Culley D."/>
            <person name="Daum C."/>
            <person name="Ezra D."/>
            <person name="Gonzalez J."/>
            <person name="Henrissat B."/>
            <person name="Kuo A."/>
            <person name="Liang C."/>
            <person name="Lipzen A."/>
            <person name="Lutzoni F."/>
            <person name="Magnuson J."/>
            <person name="Mondo S."/>
            <person name="Nolan M."/>
            <person name="Ohm R."/>
            <person name="Pangilinan J."/>
            <person name="Park H.-J."/>
            <person name="Ramirez L."/>
            <person name="Alfaro M."/>
            <person name="Sun H."/>
            <person name="Tritt A."/>
            <person name="Yoshinaga Y."/>
            <person name="Zwiers L.-H."/>
            <person name="Turgeon B."/>
            <person name="Goodwin S."/>
            <person name="Spatafora J."/>
            <person name="Crous P."/>
            <person name="Grigoriev I."/>
        </authorList>
    </citation>
    <scope>NUCLEOTIDE SEQUENCE [LARGE SCALE GENOMIC DNA]</scope>
    <source>
        <strain evidence="3">CBS 304.66</strain>
    </source>
</reference>
<dbReference type="Proteomes" id="UP000800093">
    <property type="component" value="Unassembled WGS sequence"/>
</dbReference>
<name>A0A9P4TRL5_9PLEO</name>
<feature type="region of interest" description="Disordered" evidence="1">
    <location>
        <begin position="30"/>
        <end position="62"/>
    </location>
</feature>
<proteinExistence type="predicted"/>
<dbReference type="EMBL" id="ML986579">
    <property type="protein sequence ID" value="KAF2270549.1"/>
    <property type="molecule type" value="Genomic_DNA"/>
</dbReference>
<gene>
    <name evidence="2" type="ORF">CC78DRAFT_528304</name>
</gene>
<organism evidence="2 3">
    <name type="scientific">Lojkania enalia</name>
    <dbReference type="NCBI Taxonomy" id="147567"/>
    <lineage>
        <taxon>Eukaryota</taxon>
        <taxon>Fungi</taxon>
        <taxon>Dikarya</taxon>
        <taxon>Ascomycota</taxon>
        <taxon>Pezizomycotina</taxon>
        <taxon>Dothideomycetes</taxon>
        <taxon>Pleosporomycetidae</taxon>
        <taxon>Pleosporales</taxon>
        <taxon>Pleosporales incertae sedis</taxon>
        <taxon>Lojkania</taxon>
    </lineage>
</organism>
<keyword evidence="3" id="KW-1185">Reference proteome</keyword>
<feature type="compositionally biased region" description="Polar residues" evidence="1">
    <location>
        <begin position="38"/>
        <end position="52"/>
    </location>
</feature>
<dbReference type="AlphaFoldDB" id="A0A9P4TRL5"/>
<sequence length="202" mass="22244">MSPKRPPQLNETICGCRCGCGCTCATGGDNESDDGGASSHTIETLVASNDSDSGNRDYSPRSDALESLANAEIFEVQQAQAFREDEFEEFQPELKTYSSDSEDVRFSWDRLIRLEQDLDDFPDSLKNEPHGSDDHSSVTAFDLGSIRCISPGPGIGAWTDDAGVRKYHFLVTPLRLTPQRRYCRGLVASHLVLGDDRAFTDT</sequence>
<comment type="caution">
    <text evidence="2">The sequence shown here is derived from an EMBL/GenBank/DDBJ whole genome shotgun (WGS) entry which is preliminary data.</text>
</comment>
<evidence type="ECO:0000313" key="2">
    <source>
        <dbReference type="EMBL" id="KAF2270549.1"/>
    </source>
</evidence>
<feature type="compositionally biased region" description="Basic and acidic residues" evidence="1">
    <location>
        <begin position="53"/>
        <end position="62"/>
    </location>
</feature>
<evidence type="ECO:0000256" key="1">
    <source>
        <dbReference type="SAM" id="MobiDB-lite"/>
    </source>
</evidence>
<evidence type="ECO:0000313" key="3">
    <source>
        <dbReference type="Proteomes" id="UP000800093"/>
    </source>
</evidence>
<dbReference type="OrthoDB" id="3761807at2759"/>
<accession>A0A9P4TRL5</accession>
<protein>
    <submittedName>
        <fullName evidence="2">Uncharacterized protein</fullName>
    </submittedName>
</protein>